<feature type="active site" description="Proton acceptor" evidence="7">
    <location>
        <position position="71"/>
    </location>
</feature>
<feature type="binding site" evidence="7">
    <location>
        <position position="176"/>
    </location>
    <ligand>
        <name>substrate</name>
    </ligand>
</feature>
<comment type="similarity">
    <text evidence="1 7 8">Belongs to the HAM1 NTPase family.</text>
</comment>
<evidence type="ECO:0000256" key="8">
    <source>
        <dbReference type="RuleBase" id="RU003781"/>
    </source>
</evidence>
<comment type="subunit">
    <text evidence="7">Homodimer.</text>
</comment>
<dbReference type="NCBIfam" id="NF011397">
    <property type="entry name" value="PRK14822.1"/>
    <property type="match status" value="1"/>
</dbReference>
<keyword evidence="5 7" id="KW-0460">Magnesium</keyword>
<comment type="cofactor">
    <cofactor evidence="7">
        <name>Mg(2+)</name>
        <dbReference type="ChEBI" id="CHEBI:18420"/>
    </cofactor>
    <text evidence="7">Binds 1 Mg(2+) ion per subunit.</text>
</comment>
<dbReference type="InterPro" id="IPR029001">
    <property type="entry name" value="ITPase-like_fam"/>
</dbReference>
<organism evidence="9 10">
    <name type="scientific">Hathewaya limosa</name>
    <name type="common">Clostridium limosum</name>
    <dbReference type="NCBI Taxonomy" id="1536"/>
    <lineage>
        <taxon>Bacteria</taxon>
        <taxon>Bacillati</taxon>
        <taxon>Bacillota</taxon>
        <taxon>Clostridia</taxon>
        <taxon>Eubacteriales</taxon>
        <taxon>Clostridiaceae</taxon>
        <taxon>Hathewaya</taxon>
    </lineage>
</organism>
<dbReference type="SUPFAM" id="SSF52972">
    <property type="entry name" value="ITPase-like"/>
    <property type="match status" value="1"/>
</dbReference>
<evidence type="ECO:0000256" key="5">
    <source>
        <dbReference type="ARBA" id="ARBA00022842"/>
    </source>
</evidence>
<feature type="binding site" evidence="7">
    <location>
        <position position="71"/>
    </location>
    <ligand>
        <name>Mg(2+)</name>
        <dbReference type="ChEBI" id="CHEBI:18420"/>
    </ligand>
</feature>
<keyword evidence="4 7" id="KW-0378">Hydrolase</keyword>
<evidence type="ECO:0000313" key="10">
    <source>
        <dbReference type="Proteomes" id="UP001224418"/>
    </source>
</evidence>
<feature type="binding site" evidence="7">
    <location>
        <begin position="153"/>
        <end position="156"/>
    </location>
    <ligand>
        <name>substrate</name>
    </ligand>
</feature>
<evidence type="ECO:0000256" key="2">
    <source>
        <dbReference type="ARBA" id="ARBA00022723"/>
    </source>
</evidence>
<feature type="binding site" evidence="7">
    <location>
        <position position="41"/>
    </location>
    <ligand>
        <name>Mg(2+)</name>
        <dbReference type="ChEBI" id="CHEBI:18420"/>
    </ligand>
</feature>
<reference evidence="9 10" key="1">
    <citation type="submission" date="2023-07" db="EMBL/GenBank/DDBJ databases">
        <title>Genomic Encyclopedia of Type Strains, Phase IV (KMG-IV): sequencing the most valuable type-strain genomes for metagenomic binning, comparative biology and taxonomic classification.</title>
        <authorList>
            <person name="Goeker M."/>
        </authorList>
    </citation>
    <scope>NUCLEOTIDE SEQUENCE [LARGE SCALE GENOMIC DNA]</scope>
    <source>
        <strain evidence="9 10">DSM 1400</strain>
    </source>
</reference>
<dbReference type="HAMAP" id="MF_01405">
    <property type="entry name" value="Non_canon_purine_NTPase"/>
    <property type="match status" value="1"/>
</dbReference>
<name>A0ABU0JU81_HATLI</name>
<dbReference type="NCBIfam" id="TIGR00042">
    <property type="entry name" value="RdgB/HAM1 family non-canonical purine NTP pyrophosphatase"/>
    <property type="match status" value="1"/>
</dbReference>
<dbReference type="Gene3D" id="3.90.950.10">
    <property type="match status" value="1"/>
</dbReference>
<keyword evidence="10" id="KW-1185">Reference proteome</keyword>
<comment type="catalytic activity">
    <reaction evidence="7">
        <text>XTP + H2O = XMP + diphosphate + H(+)</text>
        <dbReference type="Rhea" id="RHEA:28610"/>
        <dbReference type="ChEBI" id="CHEBI:15377"/>
        <dbReference type="ChEBI" id="CHEBI:15378"/>
        <dbReference type="ChEBI" id="CHEBI:33019"/>
        <dbReference type="ChEBI" id="CHEBI:57464"/>
        <dbReference type="ChEBI" id="CHEBI:61314"/>
        <dbReference type="EC" id="3.6.1.66"/>
    </reaction>
</comment>
<comment type="function">
    <text evidence="7">Pyrophosphatase that catalyzes the hydrolysis of nucleoside triphosphates to their monophosphate derivatives, with a high preference for the non-canonical purine nucleotides XTP (xanthosine triphosphate), dITP (deoxyinosine triphosphate) and ITP. Seems to function as a house-cleaning enzyme that removes non-canonical purine nucleotides from the nucleotide pool, thus preventing their incorporation into DNA/RNA and avoiding chromosomal lesions.</text>
</comment>
<feature type="binding site" evidence="7">
    <location>
        <begin position="181"/>
        <end position="182"/>
    </location>
    <ligand>
        <name>substrate</name>
    </ligand>
</feature>
<keyword evidence="2 7" id="KW-0479">Metal-binding</keyword>
<comment type="catalytic activity">
    <reaction evidence="7">
        <text>ITP + H2O = IMP + diphosphate + H(+)</text>
        <dbReference type="Rhea" id="RHEA:29399"/>
        <dbReference type="ChEBI" id="CHEBI:15377"/>
        <dbReference type="ChEBI" id="CHEBI:15378"/>
        <dbReference type="ChEBI" id="CHEBI:33019"/>
        <dbReference type="ChEBI" id="CHEBI:58053"/>
        <dbReference type="ChEBI" id="CHEBI:61402"/>
        <dbReference type="EC" id="3.6.1.66"/>
    </reaction>
</comment>
<dbReference type="EMBL" id="JAUSWN010000024">
    <property type="protein sequence ID" value="MDQ0480663.1"/>
    <property type="molecule type" value="Genomic_DNA"/>
</dbReference>
<evidence type="ECO:0000256" key="6">
    <source>
        <dbReference type="ARBA" id="ARBA00023080"/>
    </source>
</evidence>
<dbReference type="InterPro" id="IPR002637">
    <property type="entry name" value="RdgB/HAM1"/>
</dbReference>
<comment type="caution">
    <text evidence="9">The sequence shown here is derived from an EMBL/GenBank/DDBJ whole genome shotgun (WGS) entry which is preliminary data.</text>
</comment>
<dbReference type="EC" id="3.6.1.66" evidence="7"/>
<accession>A0ABU0JU81</accession>
<protein>
    <recommendedName>
        <fullName evidence="7">dITP/XTP pyrophosphatase</fullName>
        <ecNumber evidence="7">3.6.1.66</ecNumber>
    </recommendedName>
    <alternativeName>
        <fullName evidence="7">Non-canonical purine NTP pyrophosphatase</fullName>
    </alternativeName>
    <alternativeName>
        <fullName evidence="7">Non-standard purine NTP pyrophosphatase</fullName>
    </alternativeName>
    <alternativeName>
        <fullName evidence="7">Nucleoside-triphosphate diphosphatase</fullName>
    </alternativeName>
    <alternativeName>
        <fullName evidence="7">Nucleoside-triphosphate pyrophosphatase</fullName>
        <shortName evidence="7">NTPase</shortName>
    </alternativeName>
</protein>
<dbReference type="Pfam" id="PF01725">
    <property type="entry name" value="Ham1p_like"/>
    <property type="match status" value="1"/>
</dbReference>
<dbReference type="GO" id="GO:0036220">
    <property type="term" value="F:ITP diphosphatase activity"/>
    <property type="evidence" value="ECO:0007669"/>
    <property type="project" value="UniProtKB-EC"/>
</dbReference>
<dbReference type="Proteomes" id="UP001224418">
    <property type="component" value="Unassembled WGS sequence"/>
</dbReference>
<dbReference type="PANTHER" id="PTHR11067:SF9">
    <property type="entry name" value="INOSINE TRIPHOSPHATE PYROPHOSPHATASE"/>
    <property type="match status" value="1"/>
</dbReference>
<evidence type="ECO:0000256" key="1">
    <source>
        <dbReference type="ARBA" id="ARBA00008023"/>
    </source>
</evidence>
<dbReference type="InterPro" id="IPR020922">
    <property type="entry name" value="dITP/XTP_pyrophosphatase"/>
</dbReference>
<feature type="binding site" evidence="7">
    <location>
        <begin position="8"/>
        <end position="13"/>
    </location>
    <ligand>
        <name>substrate</name>
    </ligand>
</feature>
<dbReference type="CDD" id="cd00515">
    <property type="entry name" value="HAM1"/>
    <property type="match status" value="1"/>
</dbReference>
<evidence type="ECO:0000256" key="3">
    <source>
        <dbReference type="ARBA" id="ARBA00022741"/>
    </source>
</evidence>
<gene>
    <name evidence="9" type="ORF">QOZ93_002412</name>
</gene>
<keyword evidence="6 7" id="KW-0546">Nucleotide metabolism</keyword>
<evidence type="ECO:0000256" key="4">
    <source>
        <dbReference type="ARBA" id="ARBA00022801"/>
    </source>
</evidence>
<comment type="catalytic activity">
    <reaction evidence="7">
        <text>dITP + H2O = dIMP + diphosphate + H(+)</text>
        <dbReference type="Rhea" id="RHEA:28342"/>
        <dbReference type="ChEBI" id="CHEBI:15377"/>
        <dbReference type="ChEBI" id="CHEBI:15378"/>
        <dbReference type="ChEBI" id="CHEBI:33019"/>
        <dbReference type="ChEBI" id="CHEBI:61194"/>
        <dbReference type="ChEBI" id="CHEBI:61382"/>
        <dbReference type="EC" id="3.6.1.66"/>
    </reaction>
</comment>
<sequence>MKKLILATNNQNKVKEIKTILRDFKFEVRSLKEEGIDVDVEETGNTFMENAYIKAKAIHDMVKDAYVLADDSGLMVDYLNGEPGVYSARYAGEHDDKKNKDKLLKKLEGVPKEQRIAKFVCAMTLILNDEEVIKVQGEVEGYILKEEHGNSGFGYDPLFYVERFKKSFAEVTSEEKNSISHRGIALKKLERELKSRL</sequence>
<dbReference type="RefSeq" id="WP_111941028.1">
    <property type="nucleotide sequence ID" value="NZ_BAAACJ010000042.1"/>
</dbReference>
<proteinExistence type="inferred from homology"/>
<evidence type="ECO:0000256" key="7">
    <source>
        <dbReference type="HAMAP-Rule" id="MF_01405"/>
    </source>
</evidence>
<feature type="binding site" evidence="7">
    <location>
        <position position="72"/>
    </location>
    <ligand>
        <name>substrate</name>
    </ligand>
</feature>
<keyword evidence="3 7" id="KW-0547">Nucleotide-binding</keyword>
<dbReference type="PANTHER" id="PTHR11067">
    <property type="entry name" value="INOSINE TRIPHOSPHATE PYROPHOSPHATASE/HAM1 PROTEIN"/>
    <property type="match status" value="1"/>
</dbReference>
<evidence type="ECO:0000313" key="9">
    <source>
        <dbReference type="EMBL" id="MDQ0480663.1"/>
    </source>
</evidence>